<dbReference type="STRING" id="1076872.G8ZLI9"/>
<dbReference type="FunCoup" id="G8ZLI9">
    <property type="interactions" value="753"/>
</dbReference>
<name>G8ZLI9_TORDE</name>
<evidence type="ECO:0000313" key="9">
    <source>
        <dbReference type="Proteomes" id="UP000005627"/>
    </source>
</evidence>
<dbReference type="Pfam" id="PF23411">
    <property type="entry name" value="Beta-prop_Vps41"/>
    <property type="match status" value="1"/>
</dbReference>
<reference evidence="8 9" key="1">
    <citation type="journal article" date="2011" name="Proc. Natl. Acad. Sci. U.S.A.">
        <title>Evolutionary erosion of yeast sex chromosomes by mating-type switching accidents.</title>
        <authorList>
            <person name="Gordon J.L."/>
            <person name="Armisen D."/>
            <person name="Proux-Wera E."/>
            <person name="Oheigeartaigh S.S."/>
            <person name="Byrne K.P."/>
            <person name="Wolfe K.H."/>
        </authorList>
    </citation>
    <scope>NUCLEOTIDE SEQUENCE [LARGE SCALE GENOMIC DNA]</scope>
    <source>
        <strain evidence="9">ATCC 10662 / CBS 1146 / NBRC 0425 / NCYC 2629 / NRRL Y-866</strain>
    </source>
</reference>
<dbReference type="GO" id="GO:0009267">
    <property type="term" value="P:cellular response to starvation"/>
    <property type="evidence" value="ECO:0007669"/>
    <property type="project" value="TreeGrafter"/>
</dbReference>
<keyword evidence="2 4" id="KW-0813">Transport</keyword>
<evidence type="ECO:0000256" key="2">
    <source>
        <dbReference type="ARBA" id="ARBA00022448"/>
    </source>
</evidence>
<feature type="compositionally biased region" description="Basic and acidic residues" evidence="6">
    <location>
        <begin position="57"/>
        <end position="68"/>
    </location>
</feature>
<dbReference type="SMART" id="SM00299">
    <property type="entry name" value="CLH"/>
    <property type="match status" value="1"/>
</dbReference>
<dbReference type="InterPro" id="IPR015943">
    <property type="entry name" value="WD40/YVTN_repeat-like_dom_sf"/>
</dbReference>
<dbReference type="HOGENOM" id="CLU_001285_2_1_1"/>
<dbReference type="Gene3D" id="2.130.10.10">
    <property type="entry name" value="YVTN repeat-like/Quinoprotein amine dehydrogenase"/>
    <property type="match status" value="1"/>
</dbReference>
<proteinExistence type="inferred from homology"/>
<comment type="function">
    <text evidence="4">Required for vacuolar assembly and vacuolar traffic.</text>
</comment>
<evidence type="ECO:0000256" key="6">
    <source>
        <dbReference type="SAM" id="MobiDB-lite"/>
    </source>
</evidence>
<keyword evidence="9" id="KW-1185">Reference proteome</keyword>
<evidence type="ECO:0000256" key="4">
    <source>
        <dbReference type="PIRNR" id="PIRNR028921"/>
    </source>
</evidence>
<organism evidence="8 9">
    <name type="scientific">Torulaspora delbrueckii</name>
    <name type="common">Yeast</name>
    <name type="synonym">Candida colliculosa</name>
    <dbReference type="NCBI Taxonomy" id="4950"/>
    <lineage>
        <taxon>Eukaryota</taxon>
        <taxon>Fungi</taxon>
        <taxon>Dikarya</taxon>
        <taxon>Ascomycota</taxon>
        <taxon>Saccharomycotina</taxon>
        <taxon>Saccharomycetes</taxon>
        <taxon>Saccharomycetales</taxon>
        <taxon>Saccharomycetaceae</taxon>
        <taxon>Torulaspora</taxon>
    </lineage>
</organism>
<evidence type="ECO:0000256" key="3">
    <source>
        <dbReference type="ARBA" id="ARBA00022927"/>
    </source>
</evidence>
<dbReference type="InterPro" id="IPR057780">
    <property type="entry name" value="Beta-prop_Vps41"/>
</dbReference>
<dbReference type="GO" id="GO:0031267">
    <property type="term" value="F:small GTPase binding"/>
    <property type="evidence" value="ECO:0007669"/>
    <property type="project" value="EnsemblFungi"/>
</dbReference>
<evidence type="ECO:0000259" key="7">
    <source>
        <dbReference type="Pfam" id="PF23411"/>
    </source>
</evidence>
<dbReference type="PROSITE" id="PS50236">
    <property type="entry name" value="CHCR"/>
    <property type="match status" value="1"/>
</dbReference>
<evidence type="ECO:0000256" key="5">
    <source>
        <dbReference type="PROSITE-ProRule" id="PRU01006"/>
    </source>
</evidence>
<dbReference type="KEGG" id="tdl:TDEL_0A01510"/>
<dbReference type="EMBL" id="HE616742">
    <property type="protein sequence ID" value="CCE89483.1"/>
    <property type="molecule type" value="Genomic_DNA"/>
</dbReference>
<dbReference type="GO" id="GO:0030897">
    <property type="term" value="C:HOPS complex"/>
    <property type="evidence" value="ECO:0007669"/>
    <property type="project" value="UniProtKB-UniRule"/>
</dbReference>
<sequence>MQDNDDKSAAVSPVFNGDKATDGTNREPKANDEVSSKSEETSPSKVIESLDIIAGVSEKRFGRSHSESSDEDEVSGEESDEEEEIPPLLKYTRLNKLPTNFFKRDSISACLFHEDFFAFGTHAGLLHLTLPDFTPIQTVKLHRSSILSIHSDGNYFATGSIDGTVAIGLIEDLSTVTSFDFKRPIQAVVLDSDYKSSATFVSGGMAGEVILSQRNWLGNRIDTVLAKGQGPIMGIFTVDDVILWMNDAGITFCSIHSRAHLLNVPFPTDDKEEARPALYRPHVHFPESDRIIVGWGDHVWMFKVSLKTNGEYGKNFGSILSSAASSLRAVPDKKVELEHYFRIRIHMAGIASFKDDQIMCLGFEVDDIENKLAAKIPELEIIDTVSGEEIYNDEVVSKNYQNLSLNDYHLGKHIGKTSPEYFFISASDCIHVQVFSLKDHFDWYVQRENYLKAWEVGKYAVSLNDRLAVGFQYVDQLITDKQWKNAASFTAAIISIVNNSEDKQVKNETLQKSQDVFLNIIENGEVDYVYDTIPTEPQLDKHLYDAILSFFLKELKLKEFFKCIQKWPLRVFSYQKFEEQLEERIEKHDELEGAYRDAIIHLFLVQKLYSKAIPHMIKRKDIRALSILLTHNLISQFADDILEILLIPYDDTLENLPNLPLDKLAVTFRIPIDLLVKNRHSLEVSKIVKKLESPKQLRVILFLYLKKLSVIDPDATAPLENDMISLYADYQRDQLLNFLKKRVNYDVERAIEFCSKRKGFHNELIYLWGKIGENKKALSLIIDGLNDPKLAIEFVKSWGDSELWEFMVGYSMDKPKFVKALLDSPDEFGKIYLEVIKAMPTEMHINGLQATLVNICRSNALNLQVSENVFKLIDDESKEYGIEYLKALTKGKVININDEL</sequence>
<dbReference type="Proteomes" id="UP000005627">
    <property type="component" value="Chromosome 1"/>
</dbReference>
<evidence type="ECO:0000313" key="8">
    <source>
        <dbReference type="EMBL" id="CCE89483.1"/>
    </source>
</evidence>
<dbReference type="FunFam" id="2.130.10.10:FF:000933">
    <property type="entry name" value="Vacuolar protein sorting-associated protein 41"/>
    <property type="match status" value="1"/>
</dbReference>
<feature type="compositionally biased region" description="Basic and acidic residues" evidence="6">
    <location>
        <begin position="19"/>
        <end position="42"/>
    </location>
</feature>
<dbReference type="eggNOG" id="KOG2066">
    <property type="taxonomic scope" value="Eukaryota"/>
</dbReference>
<dbReference type="InterPro" id="IPR016024">
    <property type="entry name" value="ARM-type_fold"/>
</dbReference>
<gene>
    <name evidence="8" type="primary">TDEL0A01510</name>
    <name evidence="8" type="ORF">TDEL_0A01510</name>
</gene>
<dbReference type="Pfam" id="PF23556">
    <property type="entry name" value="TPR_Vps41"/>
    <property type="match status" value="1"/>
</dbReference>
<dbReference type="RefSeq" id="XP_003678694.1">
    <property type="nucleotide sequence ID" value="XM_003678646.1"/>
</dbReference>
<dbReference type="GO" id="GO:0034727">
    <property type="term" value="P:piecemeal microautophagy of the nucleus"/>
    <property type="evidence" value="ECO:0007669"/>
    <property type="project" value="EnsemblFungi"/>
</dbReference>
<feature type="region of interest" description="Disordered" evidence="6">
    <location>
        <begin position="1"/>
        <end position="86"/>
    </location>
</feature>
<keyword evidence="4" id="KW-0926">Vacuole</keyword>
<dbReference type="Gene3D" id="1.25.40.10">
    <property type="entry name" value="Tetratricopeptide repeat domain"/>
    <property type="match status" value="1"/>
</dbReference>
<dbReference type="InParanoid" id="G8ZLI9"/>
<dbReference type="GO" id="GO:0035091">
    <property type="term" value="F:phosphatidylinositol binding"/>
    <property type="evidence" value="ECO:0007669"/>
    <property type="project" value="EnsemblFungi"/>
</dbReference>
<accession>G8ZLI9</accession>
<feature type="compositionally biased region" description="Acidic residues" evidence="6">
    <location>
        <begin position="69"/>
        <end position="85"/>
    </location>
</feature>
<dbReference type="PANTHER" id="PTHR12616:SF1">
    <property type="entry name" value="VACUOLAR PROTEIN SORTING-ASSOCIATED PROTEIN 41 HOMOLOG"/>
    <property type="match status" value="1"/>
</dbReference>
<comment type="subcellular location">
    <subcellularLocation>
        <location evidence="4">Vacuole</location>
    </subcellularLocation>
</comment>
<dbReference type="GO" id="GO:0099022">
    <property type="term" value="P:vesicle tethering"/>
    <property type="evidence" value="ECO:0007669"/>
    <property type="project" value="EnsemblFungi"/>
</dbReference>
<dbReference type="GO" id="GO:0032258">
    <property type="term" value="P:cytoplasm to vacuole targeting by the Cvt pathway"/>
    <property type="evidence" value="ECO:0007669"/>
    <property type="project" value="EnsemblFungi"/>
</dbReference>
<dbReference type="GO" id="GO:0000329">
    <property type="term" value="C:fungal-type vacuole membrane"/>
    <property type="evidence" value="ECO:0007669"/>
    <property type="project" value="UniProtKB-UniRule"/>
</dbReference>
<dbReference type="GO" id="GO:0034058">
    <property type="term" value="P:endosomal vesicle fusion"/>
    <property type="evidence" value="ECO:0007669"/>
    <property type="project" value="UniProtKB-UniRule"/>
</dbReference>
<comment type="similarity">
    <text evidence="1 4">Belongs to the VPS41 family.</text>
</comment>
<dbReference type="SUPFAM" id="SSF50978">
    <property type="entry name" value="WD40 repeat-like"/>
    <property type="match status" value="1"/>
</dbReference>
<evidence type="ECO:0000256" key="1">
    <source>
        <dbReference type="ARBA" id="ARBA00009582"/>
    </source>
</evidence>
<dbReference type="PIRSF" id="PIRSF028921">
    <property type="entry name" value="VPS41"/>
    <property type="match status" value="1"/>
</dbReference>
<dbReference type="GO" id="GO:0005770">
    <property type="term" value="C:late endosome"/>
    <property type="evidence" value="ECO:0007669"/>
    <property type="project" value="UniProtKB-UniRule"/>
</dbReference>
<dbReference type="GO" id="GO:0006624">
    <property type="term" value="P:vacuolar protein processing"/>
    <property type="evidence" value="ECO:0007669"/>
    <property type="project" value="EnsemblFungi"/>
</dbReference>
<dbReference type="InterPro" id="IPR016902">
    <property type="entry name" value="Vps41"/>
</dbReference>
<dbReference type="InterPro" id="IPR036322">
    <property type="entry name" value="WD40_repeat_dom_sf"/>
</dbReference>
<protein>
    <recommendedName>
        <fullName evidence="4">Vacuolar protein sorting-associated protein 41</fullName>
    </recommendedName>
</protein>
<feature type="repeat" description="CHCR" evidence="5">
    <location>
        <begin position="675"/>
        <end position="820"/>
    </location>
</feature>
<dbReference type="PANTHER" id="PTHR12616">
    <property type="entry name" value="VACUOLAR PROTEIN SORTING VPS41"/>
    <property type="match status" value="1"/>
</dbReference>
<dbReference type="GO" id="GO:0042144">
    <property type="term" value="P:vacuole fusion, non-autophagic"/>
    <property type="evidence" value="ECO:0007669"/>
    <property type="project" value="EnsemblFungi"/>
</dbReference>
<dbReference type="AlphaFoldDB" id="G8ZLI9"/>
<dbReference type="InterPro" id="IPR045111">
    <property type="entry name" value="Vps41/Vps8"/>
</dbReference>
<feature type="domain" description="Vps41 beta-propeller" evidence="7">
    <location>
        <begin position="89"/>
        <end position="432"/>
    </location>
</feature>
<keyword evidence="3 4" id="KW-0653">Protein transport</keyword>
<dbReference type="GeneID" id="11503124"/>
<dbReference type="GO" id="GO:0035542">
    <property type="term" value="P:regulation of SNARE complex assembly"/>
    <property type="evidence" value="ECO:0007669"/>
    <property type="project" value="EnsemblFungi"/>
</dbReference>
<dbReference type="InterPro" id="IPR011990">
    <property type="entry name" value="TPR-like_helical_dom_sf"/>
</dbReference>
<dbReference type="InterPro" id="IPR000547">
    <property type="entry name" value="Clathrin_H-chain/VPS_repeat"/>
</dbReference>
<dbReference type="SUPFAM" id="SSF48371">
    <property type="entry name" value="ARM repeat"/>
    <property type="match status" value="1"/>
</dbReference>
<dbReference type="OrthoDB" id="244107at2759"/>